<evidence type="ECO:0000313" key="4">
    <source>
        <dbReference type="Proteomes" id="UP000254084"/>
    </source>
</evidence>
<dbReference type="SUPFAM" id="SSF46565">
    <property type="entry name" value="Chaperone J-domain"/>
    <property type="match status" value="1"/>
</dbReference>
<dbReference type="InterPro" id="IPR001623">
    <property type="entry name" value="DnaJ_domain"/>
</dbReference>
<dbReference type="Gene3D" id="1.10.287.110">
    <property type="entry name" value="DnaJ domain"/>
    <property type="match status" value="1"/>
</dbReference>
<dbReference type="Proteomes" id="UP000254084">
    <property type="component" value="Unassembled WGS sequence"/>
</dbReference>
<proteinExistence type="predicted"/>
<sequence length="338" mass="37139">MAVGLPQYISVAQLMEQAGQPYAWGIFDTYPSADLGRPPMLWGIAKDPAQLSVIANRYGLGQRLRLSRADDVNADIISRATGIRALIVAADGVFAYWERRLDWLYHRAPASMLTGLSAGELAALSDKACQRHGVGRSTAAYLRNYLAAAKARQAYRPRLGPASIDLIYSSASRRSPSQAHLIVETTRSHLIVDLLPFHFGDFLLPGWAGYSLYTARLPRAHLEADGQVKHKPTGRTFYCASQAHLFPRHADHRQQLDDDLEGDGLDSSPGRSLIELPANSLPWAIETLSLPSWPLPPDALKRAYRRAIARAHPDKGGSAEQFMQAQAAYAYLSSTTIP</sequence>
<evidence type="ECO:0000259" key="2">
    <source>
        <dbReference type="PROSITE" id="PS50076"/>
    </source>
</evidence>
<accession>A0A379K504</accession>
<dbReference type="EMBL" id="UGUW01000004">
    <property type="protein sequence ID" value="SUD59775.1"/>
    <property type="molecule type" value="Genomic_DNA"/>
</dbReference>
<gene>
    <name evidence="3" type="ORF">NCTC10860_02086</name>
</gene>
<organism evidence="3 4">
    <name type="scientific">Ectopseudomonas oleovorans</name>
    <name type="common">Pseudomonas oleovorans</name>
    <dbReference type="NCBI Taxonomy" id="301"/>
    <lineage>
        <taxon>Bacteria</taxon>
        <taxon>Pseudomonadati</taxon>
        <taxon>Pseudomonadota</taxon>
        <taxon>Gammaproteobacteria</taxon>
        <taxon>Pseudomonadales</taxon>
        <taxon>Pseudomonadaceae</taxon>
        <taxon>Ectopseudomonas</taxon>
    </lineage>
</organism>
<evidence type="ECO:0000313" key="3">
    <source>
        <dbReference type="EMBL" id="SUD59775.1"/>
    </source>
</evidence>
<reference evidence="3 4" key="1">
    <citation type="submission" date="2018-06" db="EMBL/GenBank/DDBJ databases">
        <authorList>
            <consortium name="Pathogen Informatics"/>
            <person name="Doyle S."/>
        </authorList>
    </citation>
    <scope>NUCLEOTIDE SEQUENCE [LARGE SCALE GENOMIC DNA]</scope>
    <source>
        <strain evidence="3 4">NCTC10860</strain>
    </source>
</reference>
<evidence type="ECO:0000256" key="1">
    <source>
        <dbReference type="ARBA" id="ARBA00023186"/>
    </source>
</evidence>
<name>A0A379K504_ECTOL</name>
<dbReference type="RefSeq" id="WP_084340484.1">
    <property type="nucleotide sequence ID" value="NZ_UGUW01000004.1"/>
</dbReference>
<feature type="domain" description="J" evidence="2">
    <location>
        <begin position="283"/>
        <end position="337"/>
    </location>
</feature>
<dbReference type="AlphaFoldDB" id="A0A379K504"/>
<dbReference type="PROSITE" id="PS50076">
    <property type="entry name" value="DNAJ_2"/>
    <property type="match status" value="1"/>
</dbReference>
<protein>
    <submittedName>
        <fullName evidence="3">DnaJ domain</fullName>
    </submittedName>
</protein>
<dbReference type="InterPro" id="IPR036869">
    <property type="entry name" value="J_dom_sf"/>
</dbReference>
<keyword evidence="1" id="KW-0143">Chaperone</keyword>